<dbReference type="InterPro" id="IPR017263">
    <property type="entry name" value="UCP037692"/>
</dbReference>
<evidence type="ECO:0000313" key="1">
    <source>
        <dbReference type="EMBL" id="MBS4183916.1"/>
    </source>
</evidence>
<comment type="caution">
    <text evidence="1">The sequence shown here is derived from an EMBL/GenBank/DDBJ whole genome shotgun (WGS) entry which is preliminary data.</text>
</comment>
<sequence length="71" mass="8646">MFQNFEVKPMFENQYHQRHQFSLKMKGHTYQGIFRNGKIQWFHPTPQSKLEKKVVQQVETKVNDLMTRHLA</sequence>
<dbReference type="Proteomes" id="UP000677265">
    <property type="component" value="Unassembled WGS sequence"/>
</dbReference>
<dbReference type="Pfam" id="PF17277">
    <property type="entry name" value="DUF5342"/>
    <property type="match status" value="1"/>
</dbReference>
<proteinExistence type="predicted"/>
<dbReference type="EMBL" id="JAGYPE020000006">
    <property type="protein sequence ID" value="MCH6265008.1"/>
    <property type="molecule type" value="Genomic_DNA"/>
</dbReference>
<evidence type="ECO:0000313" key="3">
    <source>
        <dbReference type="Proteomes" id="UP000677265"/>
    </source>
</evidence>
<dbReference type="EMBL" id="JAGYPE010000004">
    <property type="protein sequence ID" value="MBS4183916.1"/>
    <property type="molecule type" value="Genomic_DNA"/>
</dbReference>
<dbReference type="AlphaFoldDB" id="A0A942T2G7"/>
<protein>
    <submittedName>
        <fullName evidence="1">DUF5342 family protein</fullName>
    </submittedName>
    <submittedName>
        <fullName evidence="2">YheE family protein</fullName>
    </submittedName>
</protein>
<accession>A0A942T2G7</accession>
<gene>
    <name evidence="2" type="ORF">KHB02_005655</name>
    <name evidence="1" type="ORF">KHB02_21220</name>
</gene>
<evidence type="ECO:0000313" key="2">
    <source>
        <dbReference type="EMBL" id="MCH6265008.1"/>
    </source>
</evidence>
<keyword evidence="3" id="KW-1185">Reference proteome</keyword>
<reference evidence="1" key="1">
    <citation type="submission" date="2021-05" db="EMBL/GenBank/DDBJ databases">
        <title>Novel Bacillus species.</title>
        <authorList>
            <person name="Liu G."/>
        </authorList>
    </citation>
    <scope>NUCLEOTIDE SEQUENCE</scope>
    <source>
        <strain evidence="1 3">FJAT-50051</strain>
    </source>
</reference>
<name>A0A942T2G7_9BACI</name>
<dbReference type="RefSeq" id="WP_213143846.1">
    <property type="nucleotide sequence ID" value="NZ_JAGYPE020000006.1"/>
</dbReference>
<organism evidence="1">
    <name type="scientific">Neobacillus citreus</name>
    <dbReference type="NCBI Taxonomy" id="2833578"/>
    <lineage>
        <taxon>Bacteria</taxon>
        <taxon>Bacillati</taxon>
        <taxon>Bacillota</taxon>
        <taxon>Bacilli</taxon>
        <taxon>Bacillales</taxon>
        <taxon>Bacillaceae</taxon>
        <taxon>Neobacillus</taxon>
    </lineage>
</organism>